<evidence type="ECO:0000313" key="2">
    <source>
        <dbReference type="EMBL" id="MBW0462879.1"/>
    </source>
</evidence>
<accession>A0A9Q3GD03</accession>
<organism evidence="2 3">
    <name type="scientific">Austropuccinia psidii MF-1</name>
    <dbReference type="NCBI Taxonomy" id="1389203"/>
    <lineage>
        <taxon>Eukaryota</taxon>
        <taxon>Fungi</taxon>
        <taxon>Dikarya</taxon>
        <taxon>Basidiomycota</taxon>
        <taxon>Pucciniomycotina</taxon>
        <taxon>Pucciniomycetes</taxon>
        <taxon>Pucciniales</taxon>
        <taxon>Sphaerophragmiaceae</taxon>
        <taxon>Austropuccinia</taxon>
    </lineage>
</organism>
<feature type="region of interest" description="Disordered" evidence="1">
    <location>
        <begin position="1"/>
        <end position="38"/>
    </location>
</feature>
<keyword evidence="3" id="KW-1185">Reference proteome</keyword>
<reference evidence="2" key="1">
    <citation type="submission" date="2021-03" db="EMBL/GenBank/DDBJ databases">
        <title>Draft genome sequence of rust myrtle Austropuccinia psidii MF-1, a brazilian biotype.</title>
        <authorList>
            <person name="Quecine M.C."/>
            <person name="Pachon D.M.R."/>
            <person name="Bonatelli M.L."/>
            <person name="Correr F.H."/>
            <person name="Franceschini L.M."/>
            <person name="Leite T.F."/>
            <person name="Margarido G.R.A."/>
            <person name="Almeida C.A."/>
            <person name="Ferrarezi J.A."/>
            <person name="Labate C.A."/>
        </authorList>
    </citation>
    <scope>NUCLEOTIDE SEQUENCE</scope>
    <source>
        <strain evidence="2">MF-1</strain>
    </source>
</reference>
<dbReference type="AlphaFoldDB" id="A0A9Q3GD03"/>
<name>A0A9Q3GD03_9BASI</name>
<proteinExistence type="predicted"/>
<comment type="caution">
    <text evidence="2">The sequence shown here is derived from an EMBL/GenBank/DDBJ whole genome shotgun (WGS) entry which is preliminary data.</text>
</comment>
<dbReference type="OrthoDB" id="2517075at2759"/>
<dbReference type="Proteomes" id="UP000765509">
    <property type="component" value="Unassembled WGS sequence"/>
</dbReference>
<evidence type="ECO:0000313" key="3">
    <source>
        <dbReference type="Proteomes" id="UP000765509"/>
    </source>
</evidence>
<gene>
    <name evidence="2" type="ORF">O181_002594</name>
</gene>
<dbReference type="EMBL" id="AVOT02000438">
    <property type="protein sequence ID" value="MBW0462879.1"/>
    <property type="molecule type" value="Genomic_DNA"/>
</dbReference>
<evidence type="ECO:0000256" key="1">
    <source>
        <dbReference type="SAM" id="MobiDB-lite"/>
    </source>
</evidence>
<protein>
    <submittedName>
        <fullName evidence="2">Uncharacterized protein</fullName>
    </submittedName>
</protein>
<sequence>MEIDRRQNFRFSEWEPESGTPDSEDTNSEGTETPILGIHSPELNNELFSAVMKPYVKQKKCGILSQLLKQKYRSPELQSKLEEPWLRDYKDKTFFLIDRQLYHR</sequence>